<sequence>MHLRRRSRLWLLISLGTLLILVVYARRTNKDAYIQFSPENSTNEGDQDRNDILDDPLVQYLQQKSSIKDDRGIDAHSSVYDQIFQSHRIGSVLLNLDFHERCELYFKNLQIRNPEWKLDPDAEIPYQDGDRLLYNYEAFKEEAINDLISEFSRANEIPKHEISEELPQFEQFVRFQFNANWNGLMNIEQRVTDYISTLRVFNKCYLPSDKQQSQRKFIRKQKKLINLGSIPSFQQNEQEATIEETNCQKLEARVYPWLSRQYPTYTRWSGESFTDPEKVHSYLTSEKYNPLGQESCFLAQLKHSYLGKGLVATISDKHVDDMVRLIHNLRALNNKLPIQIVYYESLSQESKQKIIQAAQSTFTNLPKSFDKVAKYFPSDYGKQEGGLQKQEIWFVNADTALVDKYKNKFKGFGNKFLALLFSTFKETILLDADAVLFQPPESFFKLKGYKKTGTYFFKDRGAGPGRPLSDRKFFKKLSPSIIDSLMFDIPIMTNKTLNSRFFHGFEHNMEAGLVVMDKYKHFDSMLMMHQFQILEPTRNRVYGDKEIFWLAMSANGVEDYTLNKYFAAAVGEVTDTQYWSKPDGSKPKAIQVCSSHPGHINGEDGKTLLWINSGMEVCKYHSVLDYDAEMPYIKDEYHFSPESLREIYKSPLVIDSAVIPPEYAERRTNIENEPEFTWDPEGPYYCSGCIWCAYSQIGGLQADGSDNTLKGRFIKFDKKQRDLFKYYGDIWTGSD</sequence>
<evidence type="ECO:0000256" key="10">
    <source>
        <dbReference type="ARBA" id="ARBA00023136"/>
    </source>
</evidence>
<dbReference type="GO" id="GO:0006493">
    <property type="term" value="P:protein O-linked glycosylation"/>
    <property type="evidence" value="ECO:0007669"/>
    <property type="project" value="TreeGrafter"/>
</dbReference>
<dbReference type="EMBL" id="JAGSYN010000153">
    <property type="protein sequence ID" value="KAG7663015.1"/>
    <property type="molecule type" value="Genomic_DNA"/>
</dbReference>
<dbReference type="UniPathway" id="UPA00378"/>
<evidence type="ECO:0000256" key="6">
    <source>
        <dbReference type="ARBA" id="ARBA00022692"/>
    </source>
</evidence>
<keyword evidence="8" id="KW-1133">Transmembrane helix</keyword>
<dbReference type="RefSeq" id="XP_049263248.1">
    <property type="nucleotide sequence ID" value="XM_049407298.1"/>
</dbReference>
<evidence type="ECO:0000313" key="14">
    <source>
        <dbReference type="Proteomes" id="UP000694255"/>
    </source>
</evidence>
<evidence type="ECO:0000256" key="3">
    <source>
        <dbReference type="ARBA" id="ARBA00009105"/>
    </source>
</evidence>
<dbReference type="Proteomes" id="UP000694255">
    <property type="component" value="Unassembled WGS sequence"/>
</dbReference>
<keyword evidence="5" id="KW-0808">Transferase</keyword>
<evidence type="ECO:0000256" key="9">
    <source>
        <dbReference type="ARBA" id="ARBA00023034"/>
    </source>
</evidence>
<gene>
    <name evidence="13" type="ORF">J8A68_003442</name>
</gene>
<accession>A0A8J5QM61</accession>
<protein>
    <submittedName>
        <fullName evidence="13">MNN13</fullName>
    </submittedName>
</protein>
<dbReference type="InterPro" id="IPR022751">
    <property type="entry name" value="Alpha_mannosyltransferase"/>
</dbReference>
<keyword evidence="10" id="KW-0472">Membrane</keyword>
<feature type="chain" id="PRO_5035273070" evidence="12">
    <location>
        <begin position="26"/>
        <end position="735"/>
    </location>
</feature>
<keyword evidence="6" id="KW-0812">Transmembrane</keyword>
<dbReference type="OrthoDB" id="430354at2759"/>
<dbReference type="PANTHER" id="PTHR31392">
    <property type="entry name" value="ALPHA-1,3-MANNOSYLTRANSFERASE MNN1-RELATED"/>
    <property type="match status" value="1"/>
</dbReference>
<evidence type="ECO:0000256" key="8">
    <source>
        <dbReference type="ARBA" id="ARBA00022989"/>
    </source>
</evidence>
<keyword evidence="12" id="KW-0732">Signal</keyword>
<comment type="pathway">
    <text evidence="2">Protein modification; protein glycosylation.</text>
</comment>
<dbReference type="PANTHER" id="PTHR31392:SF1">
    <property type="entry name" value="ALPHA-1,3-MANNOSYLTRANSFERASE MNN1-RELATED"/>
    <property type="match status" value="1"/>
</dbReference>
<keyword evidence="9" id="KW-0333">Golgi apparatus</keyword>
<evidence type="ECO:0000256" key="1">
    <source>
        <dbReference type="ARBA" id="ARBA00004323"/>
    </source>
</evidence>
<dbReference type="AlphaFoldDB" id="A0A8J5QM61"/>
<evidence type="ECO:0000256" key="5">
    <source>
        <dbReference type="ARBA" id="ARBA00022679"/>
    </source>
</evidence>
<comment type="caution">
    <text evidence="13">The sequence shown here is derived from an EMBL/GenBank/DDBJ whole genome shotgun (WGS) entry which is preliminary data.</text>
</comment>
<organism evidence="13 14">
    <name type="scientific">[Candida] subhashii</name>
    <dbReference type="NCBI Taxonomy" id="561895"/>
    <lineage>
        <taxon>Eukaryota</taxon>
        <taxon>Fungi</taxon>
        <taxon>Dikarya</taxon>
        <taxon>Ascomycota</taxon>
        <taxon>Saccharomycotina</taxon>
        <taxon>Pichiomycetes</taxon>
        <taxon>Debaryomycetaceae</taxon>
        <taxon>Spathaspora</taxon>
    </lineage>
</organism>
<dbReference type="Pfam" id="PF11051">
    <property type="entry name" value="Mannosyl_trans3"/>
    <property type="match status" value="1"/>
</dbReference>
<evidence type="ECO:0000256" key="2">
    <source>
        <dbReference type="ARBA" id="ARBA00004922"/>
    </source>
</evidence>
<dbReference type="GO" id="GO:0000139">
    <property type="term" value="C:Golgi membrane"/>
    <property type="evidence" value="ECO:0007669"/>
    <property type="project" value="UniProtKB-SubCell"/>
</dbReference>
<keyword evidence="11" id="KW-0325">Glycoprotein</keyword>
<evidence type="ECO:0000256" key="12">
    <source>
        <dbReference type="SAM" id="SignalP"/>
    </source>
</evidence>
<proteinExistence type="inferred from homology"/>
<reference evidence="13 14" key="1">
    <citation type="journal article" date="2021" name="DNA Res.">
        <title>Genome analysis of Candida subhashii reveals its hybrid nature and dual mitochondrial genome conformations.</title>
        <authorList>
            <person name="Mixao V."/>
            <person name="Hegedusova E."/>
            <person name="Saus E."/>
            <person name="Pryszcz L.P."/>
            <person name="Cillingova A."/>
            <person name="Nosek J."/>
            <person name="Gabaldon T."/>
        </authorList>
    </citation>
    <scope>NUCLEOTIDE SEQUENCE [LARGE SCALE GENOMIC DNA]</scope>
    <source>
        <strain evidence="13 14">CBS 10753</strain>
    </source>
</reference>
<evidence type="ECO:0000256" key="11">
    <source>
        <dbReference type="ARBA" id="ARBA00023180"/>
    </source>
</evidence>
<comment type="similarity">
    <text evidence="3">Belongs to the MNN1/MNT family.</text>
</comment>
<keyword evidence="14" id="KW-1185">Reference proteome</keyword>
<dbReference type="GeneID" id="73470242"/>
<dbReference type="GO" id="GO:0000033">
    <property type="term" value="F:alpha-1,3-mannosyltransferase activity"/>
    <property type="evidence" value="ECO:0007669"/>
    <property type="project" value="TreeGrafter"/>
</dbReference>
<feature type="signal peptide" evidence="12">
    <location>
        <begin position="1"/>
        <end position="25"/>
    </location>
</feature>
<evidence type="ECO:0000256" key="4">
    <source>
        <dbReference type="ARBA" id="ARBA00022676"/>
    </source>
</evidence>
<keyword evidence="4" id="KW-0328">Glycosyltransferase</keyword>
<name>A0A8J5QM61_9ASCO</name>
<comment type="subcellular location">
    <subcellularLocation>
        <location evidence="1">Golgi apparatus membrane</location>
        <topology evidence="1">Single-pass type II membrane protein</topology>
    </subcellularLocation>
</comment>
<keyword evidence="7" id="KW-0735">Signal-anchor</keyword>
<evidence type="ECO:0000313" key="13">
    <source>
        <dbReference type="EMBL" id="KAG7663015.1"/>
    </source>
</evidence>
<evidence type="ECO:0000256" key="7">
    <source>
        <dbReference type="ARBA" id="ARBA00022968"/>
    </source>
</evidence>